<dbReference type="Proteomes" id="UP000059680">
    <property type="component" value="Chromosome 1"/>
</dbReference>
<dbReference type="InParanoid" id="A0A0P0V2T9"/>
<organism evidence="1 2">
    <name type="scientific">Oryza sativa subsp. japonica</name>
    <name type="common">Rice</name>
    <dbReference type="NCBI Taxonomy" id="39947"/>
    <lineage>
        <taxon>Eukaryota</taxon>
        <taxon>Viridiplantae</taxon>
        <taxon>Streptophyta</taxon>
        <taxon>Embryophyta</taxon>
        <taxon>Tracheophyta</taxon>
        <taxon>Spermatophyta</taxon>
        <taxon>Magnoliopsida</taxon>
        <taxon>Liliopsida</taxon>
        <taxon>Poales</taxon>
        <taxon>Poaceae</taxon>
        <taxon>BOP clade</taxon>
        <taxon>Oryzoideae</taxon>
        <taxon>Oryzeae</taxon>
        <taxon>Oryzinae</taxon>
        <taxon>Oryza</taxon>
        <taxon>Oryza sativa</taxon>
    </lineage>
</organism>
<name>A0A0P0V2T9_ORYSJ</name>
<reference evidence="1 2" key="2">
    <citation type="journal article" date="2013" name="Plant Cell Physiol.">
        <title>Rice Annotation Project Database (RAP-DB): an integrative and interactive database for rice genomics.</title>
        <authorList>
            <person name="Sakai H."/>
            <person name="Lee S.S."/>
            <person name="Tanaka T."/>
            <person name="Numa H."/>
            <person name="Kim J."/>
            <person name="Kawahara Y."/>
            <person name="Wakimoto H."/>
            <person name="Yang C.C."/>
            <person name="Iwamoto M."/>
            <person name="Abe T."/>
            <person name="Yamada Y."/>
            <person name="Muto A."/>
            <person name="Inokuchi H."/>
            <person name="Ikemura T."/>
            <person name="Matsumoto T."/>
            <person name="Sasaki T."/>
            <person name="Itoh T."/>
        </authorList>
    </citation>
    <scope>NUCLEOTIDE SEQUENCE [LARGE SCALE GENOMIC DNA]</scope>
    <source>
        <strain evidence="2">cv. Nipponbare</strain>
    </source>
</reference>
<dbReference type="PaxDb" id="39947-A0A0P0V2T9"/>
<feature type="non-terminal residue" evidence="1">
    <location>
        <position position="1"/>
    </location>
</feature>
<accession>A0A0P0V2T9</accession>
<reference evidence="2" key="1">
    <citation type="journal article" date="2005" name="Nature">
        <title>The map-based sequence of the rice genome.</title>
        <authorList>
            <consortium name="International rice genome sequencing project (IRGSP)"/>
            <person name="Matsumoto T."/>
            <person name="Wu J."/>
            <person name="Kanamori H."/>
            <person name="Katayose Y."/>
            <person name="Fujisawa M."/>
            <person name="Namiki N."/>
            <person name="Mizuno H."/>
            <person name="Yamamoto K."/>
            <person name="Antonio B.A."/>
            <person name="Baba T."/>
            <person name="Sakata K."/>
            <person name="Nagamura Y."/>
            <person name="Aoki H."/>
            <person name="Arikawa K."/>
            <person name="Arita K."/>
            <person name="Bito T."/>
            <person name="Chiden Y."/>
            <person name="Fujitsuka N."/>
            <person name="Fukunaka R."/>
            <person name="Hamada M."/>
            <person name="Harada C."/>
            <person name="Hayashi A."/>
            <person name="Hijishita S."/>
            <person name="Honda M."/>
            <person name="Hosokawa S."/>
            <person name="Ichikawa Y."/>
            <person name="Idonuma A."/>
            <person name="Iijima M."/>
            <person name="Ikeda M."/>
            <person name="Ikeno M."/>
            <person name="Ito K."/>
            <person name="Ito S."/>
            <person name="Ito T."/>
            <person name="Ito Y."/>
            <person name="Ito Y."/>
            <person name="Iwabuchi A."/>
            <person name="Kamiya K."/>
            <person name="Karasawa W."/>
            <person name="Kurita K."/>
            <person name="Katagiri S."/>
            <person name="Kikuta A."/>
            <person name="Kobayashi H."/>
            <person name="Kobayashi N."/>
            <person name="Machita K."/>
            <person name="Maehara T."/>
            <person name="Masukawa M."/>
            <person name="Mizubayashi T."/>
            <person name="Mukai Y."/>
            <person name="Nagasaki H."/>
            <person name="Nagata Y."/>
            <person name="Naito S."/>
            <person name="Nakashima M."/>
            <person name="Nakama Y."/>
            <person name="Nakamichi Y."/>
            <person name="Nakamura M."/>
            <person name="Meguro A."/>
            <person name="Negishi M."/>
            <person name="Ohta I."/>
            <person name="Ohta T."/>
            <person name="Okamoto M."/>
            <person name="Ono N."/>
            <person name="Saji S."/>
            <person name="Sakaguchi M."/>
            <person name="Sakai K."/>
            <person name="Shibata M."/>
            <person name="Shimokawa T."/>
            <person name="Song J."/>
            <person name="Takazaki Y."/>
            <person name="Terasawa K."/>
            <person name="Tsugane M."/>
            <person name="Tsuji K."/>
            <person name="Ueda S."/>
            <person name="Waki K."/>
            <person name="Yamagata H."/>
            <person name="Yamamoto M."/>
            <person name="Yamamoto S."/>
            <person name="Yamane H."/>
            <person name="Yoshiki S."/>
            <person name="Yoshihara R."/>
            <person name="Yukawa K."/>
            <person name="Zhong H."/>
            <person name="Yano M."/>
            <person name="Yuan Q."/>
            <person name="Ouyang S."/>
            <person name="Liu J."/>
            <person name="Jones K.M."/>
            <person name="Gansberger K."/>
            <person name="Moffat K."/>
            <person name="Hill J."/>
            <person name="Bera J."/>
            <person name="Fadrosh D."/>
            <person name="Jin S."/>
            <person name="Johri S."/>
            <person name="Kim M."/>
            <person name="Overton L."/>
            <person name="Reardon M."/>
            <person name="Tsitrin T."/>
            <person name="Vuong H."/>
            <person name="Weaver B."/>
            <person name="Ciecko A."/>
            <person name="Tallon L."/>
            <person name="Jackson J."/>
            <person name="Pai G."/>
            <person name="Aken S.V."/>
            <person name="Utterback T."/>
            <person name="Reidmuller S."/>
            <person name="Feldblyum T."/>
            <person name="Hsiao J."/>
            <person name="Zismann V."/>
            <person name="Iobst S."/>
            <person name="de Vazeille A.R."/>
            <person name="Buell C.R."/>
            <person name="Ying K."/>
            <person name="Li Y."/>
            <person name="Lu T."/>
            <person name="Huang Y."/>
            <person name="Zhao Q."/>
            <person name="Feng Q."/>
            <person name="Zhang L."/>
            <person name="Zhu J."/>
            <person name="Weng Q."/>
            <person name="Mu J."/>
            <person name="Lu Y."/>
            <person name="Fan D."/>
            <person name="Liu Y."/>
            <person name="Guan J."/>
            <person name="Zhang Y."/>
            <person name="Yu S."/>
            <person name="Liu X."/>
            <person name="Zhang Y."/>
            <person name="Hong G."/>
            <person name="Han B."/>
            <person name="Choisne N."/>
            <person name="Demange N."/>
            <person name="Orjeda G."/>
            <person name="Samain S."/>
            <person name="Cattolico L."/>
            <person name="Pelletier E."/>
            <person name="Couloux A."/>
            <person name="Segurens B."/>
            <person name="Wincker P."/>
            <person name="D'Hont A."/>
            <person name="Scarpelli C."/>
            <person name="Weissenbach J."/>
            <person name="Salanoubat M."/>
            <person name="Quetier F."/>
            <person name="Yu Y."/>
            <person name="Kim H.R."/>
            <person name="Rambo T."/>
            <person name="Currie J."/>
            <person name="Collura K."/>
            <person name="Luo M."/>
            <person name="Yang T."/>
            <person name="Ammiraju J.S.S."/>
            <person name="Engler F."/>
            <person name="Soderlund C."/>
            <person name="Wing R.A."/>
            <person name="Palmer L.E."/>
            <person name="de la Bastide M."/>
            <person name="Spiegel L."/>
            <person name="Nascimento L."/>
            <person name="Zutavern T."/>
            <person name="O'Shaughnessy A."/>
            <person name="Dike S."/>
            <person name="Dedhia N."/>
            <person name="Preston R."/>
            <person name="Balija V."/>
            <person name="McCombie W.R."/>
            <person name="Chow T."/>
            <person name="Chen H."/>
            <person name="Chung M."/>
            <person name="Chen C."/>
            <person name="Shaw J."/>
            <person name="Wu H."/>
            <person name="Hsiao K."/>
            <person name="Chao Y."/>
            <person name="Chu M."/>
            <person name="Cheng C."/>
            <person name="Hour A."/>
            <person name="Lee P."/>
            <person name="Lin S."/>
            <person name="Lin Y."/>
            <person name="Liou J."/>
            <person name="Liu S."/>
            <person name="Hsing Y."/>
            <person name="Raghuvanshi S."/>
            <person name="Mohanty A."/>
            <person name="Bharti A.K."/>
            <person name="Gaur A."/>
            <person name="Gupta V."/>
            <person name="Kumar D."/>
            <person name="Ravi V."/>
            <person name="Vij S."/>
            <person name="Kapur A."/>
            <person name="Khurana P."/>
            <person name="Khurana P."/>
            <person name="Khurana J.P."/>
            <person name="Tyagi A.K."/>
            <person name="Gaikwad K."/>
            <person name="Singh A."/>
            <person name="Dalal V."/>
            <person name="Srivastava S."/>
            <person name="Dixit A."/>
            <person name="Pal A.K."/>
            <person name="Ghazi I.A."/>
            <person name="Yadav M."/>
            <person name="Pandit A."/>
            <person name="Bhargava A."/>
            <person name="Sureshbabu K."/>
            <person name="Batra K."/>
            <person name="Sharma T.R."/>
            <person name="Mohapatra T."/>
            <person name="Singh N.K."/>
            <person name="Messing J."/>
            <person name="Nelson A.B."/>
            <person name="Fuks G."/>
            <person name="Kavchok S."/>
            <person name="Keizer G."/>
            <person name="Linton E."/>
            <person name="Llaca V."/>
            <person name="Song R."/>
            <person name="Tanyolac B."/>
            <person name="Young S."/>
            <person name="Ho-Il K."/>
            <person name="Hahn J.H."/>
            <person name="Sangsakoo G."/>
            <person name="Vanavichit A."/>
            <person name="de Mattos Luiz.A.T."/>
            <person name="Zimmer P.D."/>
            <person name="Malone G."/>
            <person name="Dellagostin O."/>
            <person name="de Oliveira A.C."/>
            <person name="Bevan M."/>
            <person name="Bancroft I."/>
            <person name="Minx P."/>
            <person name="Cordum H."/>
            <person name="Wilson R."/>
            <person name="Cheng Z."/>
            <person name="Jin W."/>
            <person name="Jiang J."/>
            <person name="Leong S.A."/>
            <person name="Iwama H."/>
            <person name="Gojobori T."/>
            <person name="Itoh T."/>
            <person name="Niimura Y."/>
            <person name="Fujii Y."/>
            <person name="Habara T."/>
            <person name="Sakai H."/>
            <person name="Sato Y."/>
            <person name="Wilson G."/>
            <person name="Kumar K."/>
            <person name="McCouch S."/>
            <person name="Juretic N."/>
            <person name="Hoen D."/>
            <person name="Wright S."/>
            <person name="Bruskiewich R."/>
            <person name="Bureau T."/>
            <person name="Miyao A."/>
            <person name="Hirochika H."/>
            <person name="Nishikawa T."/>
            <person name="Kadowaki K."/>
            <person name="Sugiura M."/>
            <person name="Burr B."/>
            <person name="Sasaki T."/>
        </authorList>
    </citation>
    <scope>NUCLEOTIDE SEQUENCE [LARGE SCALE GENOMIC DNA]</scope>
    <source>
        <strain evidence="2">cv. Nipponbare</strain>
    </source>
</reference>
<reference evidence="1 2" key="3">
    <citation type="journal article" date="2013" name="Rice">
        <title>Improvement of the Oryza sativa Nipponbare reference genome using next generation sequence and optical map data.</title>
        <authorList>
            <person name="Kawahara Y."/>
            <person name="de la Bastide M."/>
            <person name="Hamilton J.P."/>
            <person name="Kanamori H."/>
            <person name="McCombie W.R."/>
            <person name="Ouyang S."/>
            <person name="Schwartz D.C."/>
            <person name="Tanaka T."/>
            <person name="Wu J."/>
            <person name="Zhou S."/>
            <person name="Childs K.L."/>
            <person name="Davidson R.M."/>
            <person name="Lin H."/>
            <person name="Quesada-Ocampo L."/>
            <person name="Vaillancourt B."/>
            <person name="Sakai H."/>
            <person name="Lee S.S."/>
            <person name="Kim J."/>
            <person name="Numa H."/>
            <person name="Itoh T."/>
            <person name="Buell C.R."/>
            <person name="Matsumoto T."/>
        </authorList>
    </citation>
    <scope>NUCLEOTIDE SEQUENCE [LARGE SCALE GENOMIC DNA]</scope>
    <source>
        <strain evidence="2">cv. Nipponbare</strain>
    </source>
</reference>
<proteinExistence type="predicted"/>
<dbReference type="EMBL" id="AP014957">
    <property type="protein sequence ID" value="BAS72262.1"/>
    <property type="molecule type" value="Genomic_DNA"/>
</dbReference>
<protein>
    <submittedName>
        <fullName evidence="1">Os01g0386700 protein</fullName>
    </submittedName>
</protein>
<evidence type="ECO:0000313" key="1">
    <source>
        <dbReference type="EMBL" id="BAS72262.1"/>
    </source>
</evidence>
<gene>
    <name evidence="1" type="ordered locus">Os01g0386700</name>
    <name evidence="1" type="ORF">OSNPB_010386700</name>
</gene>
<sequence>VSSLPPVPCNLTPGLYIPLPFDDPTNDWILLVIMDVAVLRVLPLQFCSYAANGAASLDFYDEMASFGS</sequence>
<dbReference type="AlphaFoldDB" id="A0A0P0V2T9"/>
<keyword evidence="2" id="KW-1185">Reference proteome</keyword>
<dbReference type="Gramene" id="Os01t0386700-01">
    <property type="protein sequence ID" value="Os01t0386700-01"/>
    <property type="gene ID" value="Os01g0386700"/>
</dbReference>
<evidence type="ECO:0000313" key="2">
    <source>
        <dbReference type="Proteomes" id="UP000059680"/>
    </source>
</evidence>